<dbReference type="KEGG" id="rpne:NCTC8284_00825"/>
<keyword evidence="7" id="KW-0812">Transmembrane</keyword>
<dbReference type="InterPro" id="IPR051684">
    <property type="entry name" value="Electron_Trans/Redox"/>
</dbReference>
<reference evidence="9 10" key="1">
    <citation type="submission" date="2018-12" db="EMBL/GenBank/DDBJ databases">
        <authorList>
            <consortium name="Pathogen Informatics"/>
        </authorList>
    </citation>
    <scope>NUCLEOTIDE SEQUENCE [LARGE SCALE GENOMIC DNA]</scope>
    <source>
        <strain evidence="9 10">NCTC8284</strain>
    </source>
</reference>
<dbReference type="EMBL" id="LR134405">
    <property type="protein sequence ID" value="VEH65680.1"/>
    <property type="molecule type" value="Genomic_DNA"/>
</dbReference>
<evidence type="ECO:0000313" key="10">
    <source>
        <dbReference type="Proteomes" id="UP000278733"/>
    </source>
</evidence>
<keyword evidence="3" id="KW-0479">Metal-binding</keyword>
<dbReference type="GO" id="GO:0046872">
    <property type="term" value="F:metal ion binding"/>
    <property type="evidence" value="ECO:0007669"/>
    <property type="project" value="UniProtKB-KW"/>
</dbReference>
<keyword evidence="2" id="KW-0004">4Fe-4S</keyword>
<accession>A0A448MKI1</accession>
<keyword evidence="1" id="KW-0813">Transport</keyword>
<evidence type="ECO:0000259" key="8">
    <source>
        <dbReference type="Pfam" id="PF12801"/>
    </source>
</evidence>
<protein>
    <submittedName>
        <fullName evidence="9">Ferredoxin-type protein NapH</fullName>
    </submittedName>
</protein>
<evidence type="ECO:0000256" key="7">
    <source>
        <dbReference type="SAM" id="Phobius"/>
    </source>
</evidence>
<feature type="domain" description="4Fe-4S ferredoxin-type" evidence="8">
    <location>
        <begin position="68"/>
        <end position="112"/>
    </location>
</feature>
<dbReference type="GO" id="GO:0051539">
    <property type="term" value="F:4 iron, 4 sulfur cluster binding"/>
    <property type="evidence" value="ECO:0007669"/>
    <property type="project" value="UniProtKB-KW"/>
</dbReference>
<keyword evidence="7" id="KW-1133">Transmembrane helix</keyword>
<evidence type="ECO:0000256" key="1">
    <source>
        <dbReference type="ARBA" id="ARBA00022448"/>
    </source>
</evidence>
<name>A0A448MKI1_9PAST</name>
<keyword evidence="5" id="KW-0408">Iron</keyword>
<dbReference type="Pfam" id="PF12801">
    <property type="entry name" value="Fer4_5"/>
    <property type="match status" value="1"/>
</dbReference>
<sequence length="126" mass="13757">MGMVVCQPLFVLAAFKSTQHSCNVLSGPYLNVWFLKGNYSASLLFDTIPLSDPLITAESLATGHLPNVLTLIGAIIIVLCYSILGSKVFCGWVCPLNIVTDTAAWLRRKLSIRQTAKLSRGLRYGI</sequence>
<evidence type="ECO:0000313" key="9">
    <source>
        <dbReference type="EMBL" id="VEH65680.1"/>
    </source>
</evidence>
<evidence type="ECO:0000256" key="3">
    <source>
        <dbReference type="ARBA" id="ARBA00022723"/>
    </source>
</evidence>
<dbReference type="AlphaFoldDB" id="A0A448MKI1"/>
<keyword evidence="6" id="KW-0411">Iron-sulfur</keyword>
<evidence type="ECO:0000256" key="5">
    <source>
        <dbReference type="ARBA" id="ARBA00023004"/>
    </source>
</evidence>
<evidence type="ECO:0000256" key="6">
    <source>
        <dbReference type="ARBA" id="ARBA00023014"/>
    </source>
</evidence>
<organism evidence="9 10">
    <name type="scientific">Rodentibacter pneumotropicus</name>
    <dbReference type="NCBI Taxonomy" id="758"/>
    <lineage>
        <taxon>Bacteria</taxon>
        <taxon>Pseudomonadati</taxon>
        <taxon>Pseudomonadota</taxon>
        <taxon>Gammaproteobacteria</taxon>
        <taxon>Pasteurellales</taxon>
        <taxon>Pasteurellaceae</taxon>
        <taxon>Rodentibacter</taxon>
    </lineage>
</organism>
<feature type="transmembrane region" description="Helical" evidence="7">
    <location>
        <begin position="64"/>
        <end position="84"/>
    </location>
</feature>
<keyword evidence="7" id="KW-0472">Membrane</keyword>
<keyword evidence="4" id="KW-0249">Electron transport</keyword>
<dbReference type="GO" id="GO:0005886">
    <property type="term" value="C:plasma membrane"/>
    <property type="evidence" value="ECO:0007669"/>
    <property type="project" value="TreeGrafter"/>
</dbReference>
<evidence type="ECO:0000256" key="4">
    <source>
        <dbReference type="ARBA" id="ARBA00022982"/>
    </source>
</evidence>
<dbReference type="Proteomes" id="UP000278733">
    <property type="component" value="Chromosome"/>
</dbReference>
<dbReference type="PANTHER" id="PTHR30176:SF3">
    <property type="entry name" value="FERREDOXIN-TYPE PROTEIN NAPH"/>
    <property type="match status" value="1"/>
</dbReference>
<gene>
    <name evidence="9" type="primary">napH_2</name>
    <name evidence="9" type="ORF">NCTC8284_00825</name>
</gene>
<proteinExistence type="predicted"/>
<evidence type="ECO:0000256" key="2">
    <source>
        <dbReference type="ARBA" id="ARBA00022485"/>
    </source>
</evidence>
<dbReference type="InterPro" id="IPR017896">
    <property type="entry name" value="4Fe4S_Fe-S-bd"/>
</dbReference>
<dbReference type="PANTHER" id="PTHR30176">
    <property type="entry name" value="FERREDOXIN-TYPE PROTEIN NAPH"/>
    <property type="match status" value="1"/>
</dbReference>